<feature type="coiled-coil region" evidence="7">
    <location>
        <begin position="155"/>
        <end position="189"/>
    </location>
</feature>
<organism evidence="10 11">
    <name type="scientific">Coptotermes formosanus</name>
    <name type="common">Formosan subterranean termite</name>
    <dbReference type="NCBI Taxonomy" id="36987"/>
    <lineage>
        <taxon>Eukaryota</taxon>
        <taxon>Metazoa</taxon>
        <taxon>Ecdysozoa</taxon>
        <taxon>Arthropoda</taxon>
        <taxon>Hexapoda</taxon>
        <taxon>Insecta</taxon>
        <taxon>Pterygota</taxon>
        <taxon>Neoptera</taxon>
        <taxon>Polyneoptera</taxon>
        <taxon>Dictyoptera</taxon>
        <taxon>Blattodea</taxon>
        <taxon>Blattoidea</taxon>
        <taxon>Termitoidae</taxon>
        <taxon>Rhinotermitidae</taxon>
        <taxon>Coptotermes</taxon>
    </lineage>
</organism>
<evidence type="ECO:0000256" key="3">
    <source>
        <dbReference type="ARBA" id="ARBA00023015"/>
    </source>
</evidence>
<evidence type="ECO:0000256" key="6">
    <source>
        <dbReference type="ARBA" id="ARBA00023242"/>
    </source>
</evidence>
<dbReference type="PANTHER" id="PTHR45776:SF2">
    <property type="entry name" value="MIP04163P"/>
    <property type="match status" value="1"/>
</dbReference>
<dbReference type="AlphaFoldDB" id="A0A6L2Q4S4"/>
<evidence type="ECO:0000256" key="1">
    <source>
        <dbReference type="ARBA" id="ARBA00004123"/>
    </source>
</evidence>
<dbReference type="InterPro" id="IPR011598">
    <property type="entry name" value="bHLH_dom"/>
</dbReference>
<dbReference type="InterPro" id="IPR036638">
    <property type="entry name" value="HLH_DNA-bd_sf"/>
</dbReference>
<feature type="region of interest" description="Disordered" evidence="8">
    <location>
        <begin position="258"/>
        <end position="302"/>
    </location>
</feature>
<keyword evidence="3" id="KW-0805">Transcription regulation</keyword>
<keyword evidence="11" id="KW-1185">Reference proteome</keyword>
<comment type="subcellular location">
    <subcellularLocation>
        <location evidence="1">Nucleus</location>
    </subcellularLocation>
</comment>
<dbReference type="GO" id="GO:0000978">
    <property type="term" value="F:RNA polymerase II cis-regulatory region sequence-specific DNA binding"/>
    <property type="evidence" value="ECO:0007669"/>
    <property type="project" value="TreeGrafter"/>
</dbReference>
<gene>
    <name evidence="10" type="ORF">Cfor_08839</name>
</gene>
<dbReference type="PROSITE" id="PS50888">
    <property type="entry name" value="BHLH"/>
    <property type="match status" value="1"/>
</dbReference>
<keyword evidence="7" id="KW-0175">Coiled coil</keyword>
<dbReference type="GO" id="GO:0046983">
    <property type="term" value="F:protein dimerization activity"/>
    <property type="evidence" value="ECO:0007669"/>
    <property type="project" value="InterPro"/>
</dbReference>
<dbReference type="SMART" id="SM00353">
    <property type="entry name" value="HLH"/>
    <property type="match status" value="1"/>
</dbReference>
<protein>
    <recommendedName>
        <fullName evidence="9">BHLH domain-containing protein</fullName>
    </recommendedName>
</protein>
<dbReference type="SUPFAM" id="SSF47459">
    <property type="entry name" value="HLH, helix-loop-helix DNA-binding domain"/>
    <property type="match status" value="1"/>
</dbReference>
<dbReference type="GO" id="GO:0005634">
    <property type="term" value="C:nucleus"/>
    <property type="evidence" value="ECO:0007669"/>
    <property type="project" value="UniProtKB-SubCell"/>
</dbReference>
<keyword evidence="4" id="KW-0238">DNA-binding</keyword>
<keyword evidence="6" id="KW-0539">Nucleus</keyword>
<dbReference type="OrthoDB" id="6242697at2759"/>
<dbReference type="Pfam" id="PF00010">
    <property type="entry name" value="HLH"/>
    <property type="match status" value="1"/>
</dbReference>
<dbReference type="GO" id="GO:0000981">
    <property type="term" value="F:DNA-binding transcription factor activity, RNA polymerase II-specific"/>
    <property type="evidence" value="ECO:0007669"/>
    <property type="project" value="TreeGrafter"/>
</dbReference>
<dbReference type="InParanoid" id="A0A6L2Q4S4"/>
<feature type="domain" description="BHLH" evidence="9">
    <location>
        <begin position="96"/>
        <end position="155"/>
    </location>
</feature>
<accession>A0A6L2Q4S4</accession>
<evidence type="ECO:0000259" key="9">
    <source>
        <dbReference type="PROSITE" id="PS50888"/>
    </source>
</evidence>
<evidence type="ECO:0000256" key="8">
    <source>
        <dbReference type="SAM" id="MobiDB-lite"/>
    </source>
</evidence>
<dbReference type="PANTHER" id="PTHR45776">
    <property type="entry name" value="MIP04163P"/>
    <property type="match status" value="1"/>
</dbReference>
<evidence type="ECO:0000256" key="7">
    <source>
        <dbReference type="SAM" id="Coils"/>
    </source>
</evidence>
<evidence type="ECO:0000313" key="11">
    <source>
        <dbReference type="Proteomes" id="UP000502823"/>
    </source>
</evidence>
<sequence>MVIGFHRNITAEEVLEDILSYEASALASDAIKVTDSTLNISSDIQVGTGSLYDQLIAFGNGTHKTSNSCPPDLPQIKAEPLQYSDAEIHALAKDRQKKDNHNMIERRRRFNINDRIKELGTLLPKNNDPYFEIVRDVRPNKGTILKSSVEYIRVLKSELQRMKQVEARQKELEMQNRRLIIRIQQLELLAERHGLADYQPSWQQSAQSSITNSCFKSHHIIQDPLLDQTLDGTMPQFSMSDVITEGSALSASQVDLMEDDHPVNGDPMLSSPHVPSPGEPSHIDDEDDDPDNDSLVDMDMVA</sequence>
<feature type="compositionally biased region" description="Acidic residues" evidence="8">
    <location>
        <begin position="284"/>
        <end position="296"/>
    </location>
</feature>
<evidence type="ECO:0000256" key="4">
    <source>
        <dbReference type="ARBA" id="ARBA00023125"/>
    </source>
</evidence>
<dbReference type="Proteomes" id="UP000502823">
    <property type="component" value="Unassembled WGS sequence"/>
</dbReference>
<evidence type="ECO:0000256" key="5">
    <source>
        <dbReference type="ARBA" id="ARBA00023163"/>
    </source>
</evidence>
<keyword evidence="5" id="KW-0804">Transcription</keyword>
<dbReference type="Gene3D" id="4.10.280.10">
    <property type="entry name" value="Helix-loop-helix DNA-binding domain"/>
    <property type="match status" value="1"/>
</dbReference>
<evidence type="ECO:0000256" key="2">
    <source>
        <dbReference type="ARBA" id="ARBA00008289"/>
    </source>
</evidence>
<reference evidence="11" key="1">
    <citation type="submission" date="2020-01" db="EMBL/GenBank/DDBJ databases">
        <title>Draft genome sequence of the Termite Coptotermes fromosanus.</title>
        <authorList>
            <person name="Itakura S."/>
            <person name="Yosikawa Y."/>
            <person name="Umezawa K."/>
        </authorList>
    </citation>
    <scope>NUCLEOTIDE SEQUENCE [LARGE SCALE GENOMIC DNA]</scope>
</reference>
<comment type="caution">
    <text evidence="10">The sequence shown here is derived from an EMBL/GenBank/DDBJ whole genome shotgun (WGS) entry which is preliminary data.</text>
</comment>
<evidence type="ECO:0000313" key="10">
    <source>
        <dbReference type="EMBL" id="GFG39859.1"/>
    </source>
</evidence>
<proteinExistence type="inferred from homology"/>
<comment type="similarity">
    <text evidence="2">Belongs to the MiT/TFE family.</text>
</comment>
<name>A0A6L2Q4S4_COPFO</name>
<dbReference type="EMBL" id="BLKM01001253">
    <property type="protein sequence ID" value="GFG39859.1"/>
    <property type="molecule type" value="Genomic_DNA"/>
</dbReference>